<evidence type="ECO:0000313" key="2">
    <source>
        <dbReference type="EMBL" id="PRM96804.1"/>
    </source>
</evidence>
<keyword evidence="2" id="KW-0540">Nuclease</keyword>
<dbReference type="InterPro" id="IPR011335">
    <property type="entry name" value="Restrct_endonuc-II-like"/>
</dbReference>
<dbReference type="GO" id="GO:0004519">
    <property type="term" value="F:endonuclease activity"/>
    <property type="evidence" value="ECO:0007669"/>
    <property type="project" value="UniProtKB-KW"/>
</dbReference>
<sequence length="287" mass="33848">MAKTGSDYERFVLTIQQAILNSEEFSKQKNIKIELNKKIVDNTGTEREFDLYWEYELAGITYKTIIECKDYNSRISVEKIDALIGKIKDLPDIKPVFATKTGYQSGAETKAKHNKIDLLIVREQIEDDWKDKNGNPFIKKIFIRLIALPAPEIINFQTFVDEDWIIKNTNIDTTKPITMQGMNNEIFIYDENKNEQYSLQELSKKTSEEDEEITKDTFRHIEIFENAYIDYNNVKLKLKKFLFDYIRQNPIESNIEIDITKELIGVIEYINQNKRTAVFKDRIIKDW</sequence>
<accession>A0A2S9TD94</accession>
<reference evidence="2 3" key="1">
    <citation type="submission" date="2017-09" db="EMBL/GenBank/DDBJ databases">
        <title>Reassesment of A. cryaerophilus.</title>
        <authorList>
            <person name="Perez-Cataluna A."/>
            <person name="Collado L."/>
            <person name="Salgado O."/>
            <person name="Lefinanco V."/>
            <person name="Figueras M.J."/>
        </authorList>
    </citation>
    <scope>NUCLEOTIDE SEQUENCE [LARGE SCALE GENOMIC DNA]</scope>
    <source>
        <strain evidence="2 3">LMG 9065</strain>
    </source>
</reference>
<dbReference type="Pfam" id="PF04471">
    <property type="entry name" value="Mrr_cat"/>
    <property type="match status" value="1"/>
</dbReference>
<dbReference type="EMBL" id="NXGI01000016">
    <property type="protein sequence ID" value="PRM96804.1"/>
    <property type="molecule type" value="Genomic_DNA"/>
</dbReference>
<evidence type="ECO:0000313" key="3">
    <source>
        <dbReference type="Proteomes" id="UP000239151"/>
    </source>
</evidence>
<dbReference type="GO" id="GO:0009307">
    <property type="term" value="P:DNA restriction-modification system"/>
    <property type="evidence" value="ECO:0007669"/>
    <property type="project" value="InterPro"/>
</dbReference>
<comment type="caution">
    <text evidence="2">The sequence shown here is derived from an EMBL/GenBank/DDBJ whole genome shotgun (WGS) entry which is preliminary data.</text>
</comment>
<feature type="domain" description="Restriction endonuclease type IV Mrr" evidence="1">
    <location>
        <begin position="46"/>
        <end position="119"/>
    </location>
</feature>
<organism evidence="2 3">
    <name type="scientific">Aliarcobacter cryaerophilus</name>
    <dbReference type="NCBI Taxonomy" id="28198"/>
    <lineage>
        <taxon>Bacteria</taxon>
        <taxon>Pseudomonadati</taxon>
        <taxon>Campylobacterota</taxon>
        <taxon>Epsilonproteobacteria</taxon>
        <taxon>Campylobacterales</taxon>
        <taxon>Arcobacteraceae</taxon>
        <taxon>Aliarcobacter</taxon>
    </lineage>
</organism>
<dbReference type="Proteomes" id="UP000239151">
    <property type="component" value="Unassembled WGS sequence"/>
</dbReference>
<keyword evidence="2" id="KW-0255">Endonuclease</keyword>
<name>A0A2S9TD94_9BACT</name>
<proteinExistence type="predicted"/>
<evidence type="ECO:0000259" key="1">
    <source>
        <dbReference type="Pfam" id="PF04471"/>
    </source>
</evidence>
<dbReference type="GO" id="GO:0003677">
    <property type="term" value="F:DNA binding"/>
    <property type="evidence" value="ECO:0007669"/>
    <property type="project" value="InterPro"/>
</dbReference>
<keyword evidence="2" id="KW-0378">Hydrolase</keyword>
<dbReference type="InterPro" id="IPR007560">
    <property type="entry name" value="Restrct_endonuc_IV_Mrr"/>
</dbReference>
<dbReference type="AlphaFoldDB" id="A0A2S9TD94"/>
<gene>
    <name evidence="2" type="ORF">CJ670_07295</name>
</gene>
<protein>
    <submittedName>
        <fullName evidence="2">Restriction endonuclease</fullName>
    </submittedName>
</protein>
<dbReference type="SUPFAM" id="SSF52980">
    <property type="entry name" value="Restriction endonuclease-like"/>
    <property type="match status" value="1"/>
</dbReference>